<dbReference type="KEGG" id="thel:IG193_07615"/>
<name>A0A7L9FI65_9CREN</name>
<organism evidence="1 2">
    <name type="scientific">Infirmifilum lucidum</name>
    <dbReference type="NCBI Taxonomy" id="2776706"/>
    <lineage>
        <taxon>Archaea</taxon>
        <taxon>Thermoproteota</taxon>
        <taxon>Thermoprotei</taxon>
        <taxon>Thermofilales</taxon>
        <taxon>Thermofilaceae</taxon>
        <taxon>Infirmifilum</taxon>
    </lineage>
</organism>
<sequence>MPEFFEDSLLREIAQLPPRYRDYAYASLARASGRLGYGYRDLASRVRSTYLRSYVLAEMPLYDPPSLDTTVKEVLEALPSLKYAGRVYVLARLAETLCALGRKDYKHYLFVAENYSTPVGYSGKARLAIAFSRCRMVARAEGIADSYSGSRRASLYVELALARPEDYRLFTRTAGFIRGLRDGKKKVVLFSRLAGHPLYGKATTPCVKDLAMKIPLGEALEDLYLSLLVARNLAEAGYSGAVRQGFEVMFPSLPPIDVLPLDFAELILEVLYHYRGLQTALKVAEGSALAPLYYAHLLDYVSMLSSEKTGYTAKGSASNSENAGI</sequence>
<dbReference type="EMBL" id="CP062310">
    <property type="protein sequence ID" value="QOJ78616.1"/>
    <property type="molecule type" value="Genomic_DNA"/>
</dbReference>
<dbReference type="Proteomes" id="UP000594121">
    <property type="component" value="Chromosome"/>
</dbReference>
<protein>
    <submittedName>
        <fullName evidence="1">Uncharacterized protein</fullName>
    </submittedName>
</protein>
<proteinExistence type="predicted"/>
<evidence type="ECO:0000313" key="2">
    <source>
        <dbReference type="Proteomes" id="UP000594121"/>
    </source>
</evidence>
<dbReference type="RefSeq" id="WP_192818588.1">
    <property type="nucleotide sequence ID" value="NZ_CP062310.1"/>
</dbReference>
<reference evidence="1 2" key="1">
    <citation type="submission" date="2020-10" db="EMBL/GenBank/DDBJ databases">
        <title>Thermofilum lucidum 3507LT sp. nov. a novel member of Thermofilaceae family isolated from Chile hot spring, and proposal of description order Thermofilales.</title>
        <authorList>
            <person name="Zayulina K.S."/>
            <person name="Elcheninov A.G."/>
            <person name="Toshchakov S.V."/>
            <person name="Kublanov I.V."/>
        </authorList>
    </citation>
    <scope>NUCLEOTIDE SEQUENCE [LARGE SCALE GENOMIC DNA]</scope>
    <source>
        <strain evidence="1 2">3507LT</strain>
    </source>
</reference>
<accession>A0A7L9FI65</accession>
<dbReference type="GeneID" id="59149753"/>
<evidence type="ECO:0000313" key="1">
    <source>
        <dbReference type="EMBL" id="QOJ78616.1"/>
    </source>
</evidence>
<gene>
    <name evidence="1" type="ORF">IG193_07615</name>
</gene>
<dbReference type="InParanoid" id="A0A7L9FI65"/>
<keyword evidence="2" id="KW-1185">Reference proteome</keyword>
<dbReference type="AlphaFoldDB" id="A0A7L9FI65"/>